<dbReference type="InterPro" id="IPR058796">
    <property type="entry name" value="COPS2_C"/>
</dbReference>
<dbReference type="AlphaFoldDB" id="A0A9R1UNA4"/>
<evidence type="ECO:0000256" key="1">
    <source>
        <dbReference type="ARBA" id="ARBA00004123"/>
    </source>
</evidence>
<dbReference type="GO" id="GO:0008180">
    <property type="term" value="C:COP9 signalosome"/>
    <property type="evidence" value="ECO:0000318"/>
    <property type="project" value="GO_Central"/>
</dbReference>
<dbReference type="SMART" id="SM00753">
    <property type="entry name" value="PAM"/>
    <property type="match status" value="1"/>
</dbReference>
<protein>
    <recommendedName>
        <fullName evidence="4">COP9 signalosome complex subunit 2</fullName>
    </recommendedName>
</protein>
<dbReference type="Pfam" id="PF01399">
    <property type="entry name" value="PCI"/>
    <property type="match status" value="1"/>
</dbReference>
<evidence type="ECO:0000313" key="9">
    <source>
        <dbReference type="EMBL" id="KAJ0190152.1"/>
    </source>
</evidence>
<evidence type="ECO:0000256" key="3">
    <source>
        <dbReference type="ARBA" id="ARBA00009318"/>
    </source>
</evidence>
<evidence type="ECO:0000256" key="4">
    <source>
        <dbReference type="ARBA" id="ARBA00014879"/>
    </source>
</evidence>
<dbReference type="Gene3D" id="1.25.40.570">
    <property type="match status" value="1"/>
</dbReference>
<sequence>MTKGSSPATKLAIFTGVAFVNQTLETTDRYCIHHLLIIVKQSWVQKRTDAAVVQSVSSVSMYLQFFSFFLSHLDADMEDYGFEYSEEEPEEQDVDIENQYYNSKGLVETDPEGALTGFAEVVQMEPEKAEWGFKALKQTVKLYYRLGRYKEMTDAYREMLTYIKSAVTRNYSEKCINNIMDFVSGSASQNFGLLQEFYQTTLKALEEAKNERLWFKTNLKLCKIWFDMGEYGRMNKILKELHKSCQRADGTDDQKKGTQLLEVYAIEIQMYTETKNNKKLKQLYQKALTIKSAIPHPRIMGIIHECGGKMHMAERQWAEAATDFFEAFKNYDEAGNQRRIQCLKYLVLANMLMQSEVNPFDGQEAKPYKNDPEILAMTNLIAAYQRNEILEFEKILKSNRRTIMDDPFIRNYIEDLLKNIRTQVLLKLIKPYTRIRIPFISKELNVPEADVEQLLVSLILDNKVQGHIDQVNRLLERGDRSKGMKKYTAVEKWNTQLRSLYQSVGNRVG</sequence>
<evidence type="ECO:0000256" key="7">
    <source>
        <dbReference type="ARBA" id="ARBA00023242"/>
    </source>
</evidence>
<dbReference type="GO" id="GO:0005737">
    <property type="term" value="C:cytoplasm"/>
    <property type="evidence" value="ECO:0007669"/>
    <property type="project" value="UniProtKB-SubCell"/>
</dbReference>
<evidence type="ECO:0000256" key="2">
    <source>
        <dbReference type="ARBA" id="ARBA00004496"/>
    </source>
</evidence>
<evidence type="ECO:0000256" key="6">
    <source>
        <dbReference type="ARBA" id="ARBA00022790"/>
    </source>
</evidence>
<dbReference type="InterPro" id="IPR050871">
    <property type="entry name" value="26S_Proteasome/COP9_Components"/>
</dbReference>
<evidence type="ECO:0000313" key="10">
    <source>
        <dbReference type="Proteomes" id="UP000235145"/>
    </source>
</evidence>
<dbReference type="OrthoDB" id="194139at2759"/>
<name>A0A9R1UNA4_LACSA</name>
<keyword evidence="6" id="KW-0736">Signalosome</keyword>
<dbReference type="GO" id="GO:0000338">
    <property type="term" value="P:protein deneddylation"/>
    <property type="evidence" value="ECO:0000318"/>
    <property type="project" value="GO_Central"/>
</dbReference>
<comment type="subcellular location">
    <subcellularLocation>
        <location evidence="2">Cytoplasm</location>
    </subcellularLocation>
    <subcellularLocation>
        <location evidence="1">Nucleus</location>
    </subcellularLocation>
</comment>
<comment type="similarity">
    <text evidence="3">Belongs to the CSN2 family.</text>
</comment>
<accession>A0A9R1UNA4</accession>
<dbReference type="Proteomes" id="UP000235145">
    <property type="component" value="Unassembled WGS sequence"/>
</dbReference>
<dbReference type="EMBL" id="NBSK02000008">
    <property type="protein sequence ID" value="KAJ0190152.1"/>
    <property type="molecule type" value="Genomic_DNA"/>
</dbReference>
<proteinExistence type="inferred from homology"/>
<comment type="caution">
    <text evidence="9">The sequence shown here is derived from an EMBL/GenBank/DDBJ whole genome shotgun (WGS) entry which is preliminary data.</text>
</comment>
<keyword evidence="7" id="KW-0539">Nucleus</keyword>
<organism evidence="9 10">
    <name type="scientific">Lactuca sativa</name>
    <name type="common">Garden lettuce</name>
    <dbReference type="NCBI Taxonomy" id="4236"/>
    <lineage>
        <taxon>Eukaryota</taxon>
        <taxon>Viridiplantae</taxon>
        <taxon>Streptophyta</taxon>
        <taxon>Embryophyta</taxon>
        <taxon>Tracheophyta</taxon>
        <taxon>Spermatophyta</taxon>
        <taxon>Magnoliopsida</taxon>
        <taxon>eudicotyledons</taxon>
        <taxon>Gunneridae</taxon>
        <taxon>Pentapetalae</taxon>
        <taxon>asterids</taxon>
        <taxon>campanulids</taxon>
        <taxon>Asterales</taxon>
        <taxon>Asteraceae</taxon>
        <taxon>Cichorioideae</taxon>
        <taxon>Cichorieae</taxon>
        <taxon>Lactucinae</taxon>
        <taxon>Lactuca</taxon>
    </lineage>
</organism>
<dbReference type="PANTHER" id="PTHR10678">
    <property type="entry name" value="26S PROTEASOME NON-ATPASE REGULATORY SUBUNIT 11/COP9 SIGNALOSOME COMPLEX SUBUNIT 2"/>
    <property type="match status" value="1"/>
</dbReference>
<keyword evidence="5" id="KW-0963">Cytoplasm</keyword>
<gene>
    <name evidence="9" type="ORF">LSAT_V11C800422900</name>
</gene>
<reference evidence="9 10" key="1">
    <citation type="journal article" date="2017" name="Nat. Commun.">
        <title>Genome assembly with in vitro proximity ligation data and whole-genome triplication in lettuce.</title>
        <authorList>
            <person name="Reyes-Chin-Wo S."/>
            <person name="Wang Z."/>
            <person name="Yang X."/>
            <person name="Kozik A."/>
            <person name="Arikit S."/>
            <person name="Song C."/>
            <person name="Xia L."/>
            <person name="Froenicke L."/>
            <person name="Lavelle D.O."/>
            <person name="Truco M.J."/>
            <person name="Xia R."/>
            <person name="Zhu S."/>
            <person name="Xu C."/>
            <person name="Xu H."/>
            <person name="Xu X."/>
            <person name="Cox K."/>
            <person name="Korf I."/>
            <person name="Meyers B.C."/>
            <person name="Michelmore R.W."/>
        </authorList>
    </citation>
    <scope>NUCLEOTIDE SEQUENCE [LARGE SCALE GENOMIC DNA]</scope>
    <source>
        <strain evidence="10">cv. Salinas</strain>
        <tissue evidence="9">Seedlings</tissue>
    </source>
</reference>
<dbReference type="SUPFAM" id="SSF46785">
    <property type="entry name" value="Winged helix' DNA-binding domain"/>
    <property type="match status" value="1"/>
</dbReference>
<keyword evidence="10" id="KW-1185">Reference proteome</keyword>
<evidence type="ECO:0000256" key="5">
    <source>
        <dbReference type="ARBA" id="ARBA00022490"/>
    </source>
</evidence>
<dbReference type="FunFam" id="1.25.40.570:FF:000011">
    <property type="entry name" value="COP9 signalosome complex subunit 2"/>
    <property type="match status" value="1"/>
</dbReference>
<dbReference type="SMART" id="SM00088">
    <property type="entry name" value="PINT"/>
    <property type="match status" value="1"/>
</dbReference>
<dbReference type="InterPro" id="IPR000717">
    <property type="entry name" value="PCI_dom"/>
</dbReference>
<dbReference type="PROSITE" id="PS50250">
    <property type="entry name" value="PCI"/>
    <property type="match status" value="1"/>
</dbReference>
<dbReference type="InterPro" id="IPR036390">
    <property type="entry name" value="WH_DNA-bd_sf"/>
</dbReference>
<evidence type="ECO:0000259" key="8">
    <source>
        <dbReference type="PROSITE" id="PS50250"/>
    </source>
</evidence>
<feature type="domain" description="PCI" evidence="8">
    <location>
        <begin position="313"/>
        <end position="482"/>
    </location>
</feature>
<dbReference type="Pfam" id="PF25983">
    <property type="entry name" value="COPS2_C"/>
    <property type="match status" value="1"/>
</dbReference>